<dbReference type="OrthoDB" id="194468at2759"/>
<organism evidence="4 6">
    <name type="scientific">Neospora caninum (strain Liverpool)</name>
    <dbReference type="NCBI Taxonomy" id="572307"/>
    <lineage>
        <taxon>Eukaryota</taxon>
        <taxon>Sar</taxon>
        <taxon>Alveolata</taxon>
        <taxon>Apicomplexa</taxon>
        <taxon>Conoidasida</taxon>
        <taxon>Coccidia</taxon>
        <taxon>Eucoccidiorida</taxon>
        <taxon>Eimeriorina</taxon>
        <taxon>Sarcocystidae</taxon>
        <taxon>Neospora</taxon>
    </lineage>
</organism>
<dbReference type="RefSeq" id="XP_003883843.1">
    <property type="nucleotide sequence ID" value="XM_003883794.1"/>
</dbReference>
<feature type="region of interest" description="Disordered" evidence="2">
    <location>
        <begin position="1769"/>
        <end position="1799"/>
    </location>
</feature>
<feature type="domain" description="Guanylate cyclase" evidence="3">
    <location>
        <begin position="151"/>
        <end position="210"/>
    </location>
</feature>
<dbReference type="SUPFAM" id="SSF55073">
    <property type="entry name" value="Nucleotide cyclase"/>
    <property type="match status" value="2"/>
</dbReference>
<feature type="coiled-coil region" evidence="1">
    <location>
        <begin position="1941"/>
        <end position="1977"/>
    </location>
</feature>
<feature type="compositionally biased region" description="Acidic residues" evidence="2">
    <location>
        <begin position="886"/>
        <end position="898"/>
    </location>
</feature>
<proteinExistence type="predicted"/>
<dbReference type="Proteomes" id="UP000007494">
    <property type="component" value="Chromosome VIII"/>
</dbReference>
<feature type="region of interest" description="Disordered" evidence="2">
    <location>
        <begin position="880"/>
        <end position="907"/>
    </location>
</feature>
<feature type="region of interest" description="Disordered" evidence="2">
    <location>
        <begin position="1595"/>
        <end position="1630"/>
    </location>
</feature>
<dbReference type="VEuPathDB" id="ToxoDB:NCLIV_035920"/>
<dbReference type="InParanoid" id="F0VJA0"/>
<reference evidence="4" key="1">
    <citation type="submission" date="2011-02" db="EMBL/GenBank/DDBJ databases">
        <authorList>
            <person name="Aslett M."/>
        </authorList>
    </citation>
    <scope>NUCLEOTIDE SEQUENCE</scope>
    <source>
        <strain evidence="4">Liverpool</strain>
    </source>
</reference>
<gene>
    <name evidence="5" type="ORF">BN1204_035920</name>
    <name evidence="4" type="ORF">NCLIV_035920</name>
</gene>
<dbReference type="InterPro" id="IPR029787">
    <property type="entry name" value="Nucleotide_cyclase"/>
</dbReference>
<keyword evidence="1" id="KW-0175">Coiled coil</keyword>
<dbReference type="InterPro" id="IPR001054">
    <property type="entry name" value="A/G_cyclase"/>
</dbReference>
<evidence type="ECO:0000313" key="5">
    <source>
        <dbReference type="EMBL" id="CEL67805.1"/>
    </source>
</evidence>
<feature type="region of interest" description="Disordered" evidence="2">
    <location>
        <begin position="379"/>
        <end position="403"/>
    </location>
</feature>
<dbReference type="Gene3D" id="3.30.70.1230">
    <property type="entry name" value="Nucleotide cyclase"/>
    <property type="match status" value="2"/>
</dbReference>
<reference evidence="5" key="4">
    <citation type="journal article" date="2015" name="PLoS ONE">
        <title>Comprehensive Evaluation of Toxoplasma gondii VEG and Neospora caninum LIV Genomes with Tachyzoite Stage Transcriptome and Proteome Defines Novel Transcript Features.</title>
        <authorList>
            <person name="Ramaprasad A."/>
            <person name="Mourier T."/>
            <person name="Naeem R."/>
            <person name="Malas T.B."/>
            <person name="Moussa E."/>
            <person name="Panigrahi A."/>
            <person name="Vermont S.J."/>
            <person name="Otto T.D."/>
            <person name="Wastling J."/>
            <person name="Pain A."/>
        </authorList>
    </citation>
    <scope>NUCLEOTIDE SEQUENCE</scope>
    <source>
        <strain evidence="5">Liverpool</strain>
    </source>
</reference>
<feature type="region of interest" description="Disordered" evidence="2">
    <location>
        <begin position="2002"/>
        <end position="2064"/>
    </location>
</feature>
<protein>
    <submittedName>
        <fullName evidence="4">Adenylate/guanylate cyclase with GAF sensor and FHA domain, related</fullName>
    </submittedName>
</protein>
<dbReference type="CDD" id="cd07302">
    <property type="entry name" value="CHD"/>
    <property type="match status" value="2"/>
</dbReference>
<feature type="region of interest" description="Disordered" evidence="2">
    <location>
        <begin position="1321"/>
        <end position="1405"/>
    </location>
</feature>
<reference evidence="4" key="2">
    <citation type="submission" date="2011-03" db="EMBL/GenBank/DDBJ databases">
        <title>Comparative genomics and transcriptomics of Neospora caninum and Toxoplasma gondii.</title>
        <authorList>
            <person name="Reid A.J."/>
            <person name="Sohal A."/>
            <person name="Harris D."/>
            <person name="Quail M."/>
            <person name="Sanders M."/>
            <person name="Berriman M."/>
            <person name="Wastling J.M."/>
            <person name="Pain A."/>
        </authorList>
    </citation>
    <scope>NUCLEOTIDE SEQUENCE</scope>
    <source>
        <strain evidence="4">Liverpool</strain>
    </source>
</reference>
<dbReference type="EMBL" id="FR823390">
    <property type="protein sequence ID" value="CBZ53811.1"/>
    <property type="molecule type" value="Genomic_DNA"/>
</dbReference>
<dbReference type="OMA" id="WCKGYRT"/>
<evidence type="ECO:0000313" key="4">
    <source>
        <dbReference type="EMBL" id="CBZ53811.1"/>
    </source>
</evidence>
<dbReference type="EMBL" id="LN714483">
    <property type="protein sequence ID" value="CEL67805.1"/>
    <property type="molecule type" value="Genomic_DNA"/>
</dbReference>
<feature type="region of interest" description="Disordered" evidence="2">
    <location>
        <begin position="1124"/>
        <end position="1189"/>
    </location>
</feature>
<evidence type="ECO:0000313" key="6">
    <source>
        <dbReference type="Proteomes" id="UP000007494"/>
    </source>
</evidence>
<dbReference type="PANTHER" id="PTHR47455">
    <property type="entry name" value="ADENYLYL CYCLASE BETA"/>
    <property type="match status" value="1"/>
</dbReference>
<dbReference type="FunCoup" id="F0VJA0">
    <property type="interactions" value="1"/>
</dbReference>
<feature type="compositionally biased region" description="Acidic residues" evidence="2">
    <location>
        <begin position="1169"/>
        <end position="1189"/>
    </location>
</feature>
<feature type="compositionally biased region" description="Low complexity" evidence="2">
    <location>
        <begin position="1691"/>
        <end position="1702"/>
    </location>
</feature>
<dbReference type="Pfam" id="PF00211">
    <property type="entry name" value="Guanylate_cyc"/>
    <property type="match status" value="1"/>
</dbReference>
<dbReference type="PANTHER" id="PTHR47455:SF1">
    <property type="entry name" value="GUANYLATE CYCLASE DOMAIN-CONTAINING PROTEIN"/>
    <property type="match status" value="1"/>
</dbReference>
<dbReference type="eggNOG" id="ENOG502QPPT">
    <property type="taxonomic scope" value="Eukaryota"/>
</dbReference>
<feature type="compositionally biased region" description="Low complexity" evidence="2">
    <location>
        <begin position="2002"/>
        <end position="2016"/>
    </location>
</feature>
<dbReference type="GO" id="GO:0035556">
    <property type="term" value="P:intracellular signal transduction"/>
    <property type="evidence" value="ECO:0007669"/>
    <property type="project" value="InterPro"/>
</dbReference>
<reference evidence="6" key="3">
    <citation type="journal article" date="2012" name="PLoS Pathog.">
        <title>Comparative genomics of the apicomplexan parasites Toxoplasma gondii and Neospora caninum: Coccidia differing in host range and transmission strategy.</title>
        <authorList>
            <person name="Reid A.J."/>
            <person name="Vermont S.J."/>
            <person name="Cotton J.A."/>
            <person name="Harris D."/>
            <person name="Hill-Cawthorne G.A."/>
            <person name="Konen-Waisman S."/>
            <person name="Latham S.M."/>
            <person name="Mourier T."/>
            <person name="Norton R."/>
            <person name="Quail M.A."/>
            <person name="Sanders M."/>
            <person name="Shanmugam D."/>
            <person name="Sohal A."/>
            <person name="Wasmuth J.D."/>
            <person name="Brunk B."/>
            <person name="Grigg M.E."/>
            <person name="Howard J.C."/>
            <person name="Parkinson J."/>
            <person name="Roos D.S."/>
            <person name="Trees A.J."/>
            <person name="Berriman M."/>
            <person name="Pain A."/>
            <person name="Wastling J.M."/>
        </authorList>
    </citation>
    <scope>NUCLEOTIDE SEQUENCE [LARGE SCALE GENOMIC DNA]</scope>
    <source>
        <strain evidence="6">Liverpool</strain>
    </source>
</reference>
<feature type="compositionally biased region" description="Basic and acidic residues" evidence="2">
    <location>
        <begin position="1136"/>
        <end position="1146"/>
    </location>
</feature>
<accession>F0VJA0</accession>
<feature type="region of interest" description="Disordered" evidence="2">
    <location>
        <begin position="1656"/>
        <end position="1750"/>
    </location>
</feature>
<feature type="region of interest" description="Disordered" evidence="2">
    <location>
        <begin position="1211"/>
        <end position="1233"/>
    </location>
</feature>
<dbReference type="GeneID" id="13443379"/>
<evidence type="ECO:0000259" key="3">
    <source>
        <dbReference type="PROSITE" id="PS50125"/>
    </source>
</evidence>
<dbReference type="GO" id="GO:0009190">
    <property type="term" value="P:cyclic nucleotide biosynthetic process"/>
    <property type="evidence" value="ECO:0007669"/>
    <property type="project" value="InterPro"/>
</dbReference>
<feature type="compositionally biased region" description="Low complexity" evidence="2">
    <location>
        <begin position="1877"/>
        <end position="1889"/>
    </location>
</feature>
<name>F0VJA0_NEOCL</name>
<evidence type="ECO:0000256" key="1">
    <source>
        <dbReference type="SAM" id="Coils"/>
    </source>
</evidence>
<feature type="domain" description="Guanylate cyclase" evidence="3">
    <location>
        <begin position="486"/>
        <end position="565"/>
    </location>
</feature>
<keyword evidence="6" id="KW-1185">Reference proteome</keyword>
<feature type="region of interest" description="Disordered" evidence="2">
    <location>
        <begin position="213"/>
        <end position="234"/>
    </location>
</feature>
<feature type="compositionally biased region" description="Polar residues" evidence="2">
    <location>
        <begin position="1710"/>
        <end position="1720"/>
    </location>
</feature>
<feature type="region of interest" description="Disordered" evidence="2">
    <location>
        <begin position="1865"/>
        <end position="1892"/>
    </location>
</feature>
<evidence type="ECO:0000256" key="2">
    <source>
        <dbReference type="SAM" id="MobiDB-lite"/>
    </source>
</evidence>
<feature type="compositionally biased region" description="Acidic residues" evidence="2">
    <location>
        <begin position="213"/>
        <end position="225"/>
    </location>
</feature>
<sequence>MGDSRFGNILHNVVSGAGGLVHAGWHGVQHAINANSGSDEEGCSRKAAQARLHLTPERPPPIEEAPETLANHGDAVSQDWRWLALRCEQRLNAVLQQRTTKTAKLTDTLGPSFDIRQFACFMPRTVLEAIADRRIRHSDDFDIQIEQFTAAVVFCDASGFTALTEALDTKPNGAERLGNIINQFFDKIIKIVHYWGGDVIKFSGDAMTIVWPVDDESPPDGDDSENGTAARDDEAGDDFYRIDSQVACRLAVQCCLTLHQTLHGYVTGCDDKVLTLHIGVGFGQVHILQVGGIMDRWEYVVAGAPLEEISIAEPLAGSGETVVSPSVALALAGAADLEEVPNSPPGRTFYKVKGLHAAEPEKAKSIAVGLSRSSTRALWGSEKRKGQTEDDVETLPVQPPPPLAPIDVEPDDIDLLRRYIPPSVFRRLTTGCNVFLNELRVVSVVFICVRGLDVSTRTGSLIAHKLMKMTQKAAYTMEGSVNKFLVDDKGVLLLVMFGLPPVYHLDDPIRAIMAALRVIDGMKVFGLDAGIGITSGRVWCGTVGNEIRKEYTALGDYVNLAARLMAKAGPREIFVDVNTFEAARHALEFKQLPSMLVKGKEHPVQVFMPTGVMINQRKDVMEDHPLLSWPQWSGKKQLREVMLPPAPYLEQSSLLGKASKYNAFRPPLDYPVPTGPLFAHEWYEPFLPELQPFAAVGGVMVIKGKEGLGTHELAKLLGQIGRKDLKRQTFFISNMPDSVQMNIGNVPLLAWRKLCTEMVERWRVSDNREKKGYSKIDRDNSVYGLTKELIHPSFHWRLEDMKPVIHGLVLPYELPENQVMLKQRLKNLKSYQRRHGGMRHPLIMSPAFNLLLKPAEWVGDAAAAAASAARVITPVNNWMTKIPTPADDDTSDSDDSDDSSAGPPRLGLANVARGSGESIAPIIASLVNGFTLYESSIIILHVRTGTSVFAEMDRDSWKVARMVARVSLVRRSHRLENDMKDLKEWRRLHSRKCWWCKGYRTRTVVDSSGKEHLVQPTSLCRPLPSQFYQPLLFVLICSETTDNVPEQQQLVQMARDNNALIELKKLGLQETAEYLSHCLSIRKSGLDPGFVEYVQRASAGVPKYAYLTAKKLVTEQAVVLTPEGGVKKQPRLSPRGRRDSGRRRGDSGPGLDDGAVPPGSRREGREDADRADEDEESQDEEDERREDDEVARCVCELIEKVRLQRDELAKAQATSQGKTEQGRGDKGKLVPAPNDRWTHSAIYDRLPLNVRAPDAAALALDAPPLSAFDLGAMEEQLMQHAHRYDGPGVDMASGAGSDVCPSQLYLASKYRERLHAGLSVDVPATSPSVGQAEGDDGAHRGSRGRGCDSVGRAPGAAPGDRDEGGDSPPAQRGSWPHHVHFESAKAAHGGQGGGGRRKMGVAERQRIEDDARISRGKLTRAEFAFLQNAPPWVHLDATDLKGLSLYKKRRWAAARNLDWDSDAECAVEAADEGAALEGHPAFLLPEGQNGERRRRTLYTGMVVKEDLLSIPFVPELIANCMFTVERLQPEEQMVAKVASVFPCPFNPVELCRAYPRRKPLEEFCAIIYQLIIRDVLEVCEPPSLEDLTSLAASIGLGGPDGSQTPEGGEGADGETAPDSAKTSGATGASKRAMRLSQGCLHNPSKRLSCLLNAASAPGGGAAGAHGESGKANNLAPFPPGAPSATQNRRGSAFSSASSLLPPSDKDGASTGASGEQNSSPDGKRGSGIGAHSASLEDVPFPGLAPGHERRPSVMRAGGLVTPQRIVEGSLGGERAQPVEGNARGVAGESRDPERSGRLTTAKAGTVVTREVWETVLMNEDGTDVFLRFNSIALQRVVADLLLTDERKWLTLVCRRIIALRFTESAAASNDSEPRPPASTTAPAAGSTPAQDVSDLSNLVRSARLVAEGKPIQDGAGEAAEERDEAIEAELAKEQPPPQSLLETALAAERETLEQAAKAEKEIAAKEHEEEIERLVSKAVLSRGGSGHNMGRKLSLKGTAAFGSSLARRSSASSGGAINSDEPEPVFRVAGDEEMEGHDLWAAASAEKHVETATNGHTSEPAADA</sequence>
<dbReference type="PROSITE" id="PS50125">
    <property type="entry name" value="GUANYLATE_CYCLASE_2"/>
    <property type="match status" value="2"/>
</dbReference>